<feature type="region of interest" description="Disordered" evidence="1">
    <location>
        <begin position="106"/>
        <end position="130"/>
    </location>
</feature>
<keyword evidence="3" id="KW-1185">Reference proteome</keyword>
<reference evidence="2" key="1">
    <citation type="submission" date="2023-03" db="EMBL/GenBank/DDBJ databases">
        <title>Chromosome-scale reference genome and RAD-based genetic map of yellow starthistle (Centaurea solstitialis) reveal putative structural variation and QTLs associated with invader traits.</title>
        <authorList>
            <person name="Reatini B."/>
            <person name="Cang F.A."/>
            <person name="Jiang Q."/>
            <person name="Mckibben M.T.W."/>
            <person name="Barker M.S."/>
            <person name="Rieseberg L.H."/>
            <person name="Dlugosch K.M."/>
        </authorList>
    </citation>
    <scope>NUCLEOTIDE SEQUENCE</scope>
    <source>
        <strain evidence="2">CAN-66</strain>
        <tissue evidence="2">Leaf</tissue>
    </source>
</reference>
<comment type="caution">
    <text evidence="2">The sequence shown here is derived from an EMBL/GenBank/DDBJ whole genome shotgun (WGS) entry which is preliminary data.</text>
</comment>
<dbReference type="Proteomes" id="UP001172457">
    <property type="component" value="Unassembled WGS sequence"/>
</dbReference>
<name>A0AA38VVW4_9ASTR</name>
<evidence type="ECO:0000313" key="3">
    <source>
        <dbReference type="Proteomes" id="UP001172457"/>
    </source>
</evidence>
<sequence length="139" mass="15940">MVWTTIDVLSSRIMIGGENSPIPIATGAFKIHRGKRPLPRNHSIGRHPLLIQRILDLDLDVRPIEHGLVGVLLHGTSSDLGWNWLPFEERRKQRWWWFLRRIRKRHGGGPGSKPRHGERGSSIGDDAIGYNQNRASRFM</sequence>
<dbReference type="AlphaFoldDB" id="A0AA38VVW4"/>
<dbReference type="EMBL" id="JARYMX010000009">
    <property type="protein sequence ID" value="KAJ9536807.1"/>
    <property type="molecule type" value="Genomic_DNA"/>
</dbReference>
<gene>
    <name evidence="2" type="ORF">OSB04_un000031</name>
</gene>
<organism evidence="2 3">
    <name type="scientific">Centaurea solstitialis</name>
    <name type="common">yellow star-thistle</name>
    <dbReference type="NCBI Taxonomy" id="347529"/>
    <lineage>
        <taxon>Eukaryota</taxon>
        <taxon>Viridiplantae</taxon>
        <taxon>Streptophyta</taxon>
        <taxon>Embryophyta</taxon>
        <taxon>Tracheophyta</taxon>
        <taxon>Spermatophyta</taxon>
        <taxon>Magnoliopsida</taxon>
        <taxon>eudicotyledons</taxon>
        <taxon>Gunneridae</taxon>
        <taxon>Pentapetalae</taxon>
        <taxon>asterids</taxon>
        <taxon>campanulids</taxon>
        <taxon>Asterales</taxon>
        <taxon>Asteraceae</taxon>
        <taxon>Carduoideae</taxon>
        <taxon>Cardueae</taxon>
        <taxon>Centaureinae</taxon>
        <taxon>Centaurea</taxon>
    </lineage>
</organism>
<evidence type="ECO:0000313" key="2">
    <source>
        <dbReference type="EMBL" id="KAJ9536807.1"/>
    </source>
</evidence>
<evidence type="ECO:0000256" key="1">
    <source>
        <dbReference type="SAM" id="MobiDB-lite"/>
    </source>
</evidence>
<accession>A0AA38VVW4</accession>
<protein>
    <submittedName>
        <fullName evidence="2">Uncharacterized protein</fullName>
    </submittedName>
</protein>
<proteinExistence type="predicted"/>